<comment type="caution">
    <text evidence="1">The sequence shown here is derived from an EMBL/GenBank/DDBJ whole genome shotgun (WGS) entry which is preliminary data.</text>
</comment>
<sequence>DRMDALKQSRANTFGTEGSAGNAGGGGGAGEATTAASGGAGADAGAASHGKIQDLKSEAGVLKHDASAKESAKVQRWKHHALGRDRGGGENP</sequence>
<name>A0ACC3DMX8_9PEZI</name>
<dbReference type="Proteomes" id="UP001186974">
    <property type="component" value="Unassembled WGS sequence"/>
</dbReference>
<keyword evidence="2" id="KW-1185">Reference proteome</keyword>
<reference evidence="1" key="1">
    <citation type="submission" date="2024-09" db="EMBL/GenBank/DDBJ databases">
        <title>Black Yeasts Isolated from many extreme environments.</title>
        <authorList>
            <person name="Coleine C."/>
            <person name="Stajich J.E."/>
            <person name="Selbmann L."/>
        </authorList>
    </citation>
    <scope>NUCLEOTIDE SEQUENCE</scope>
    <source>
        <strain evidence="1">CCFEE 5737</strain>
    </source>
</reference>
<proteinExistence type="predicted"/>
<organism evidence="1 2">
    <name type="scientific">Coniosporium uncinatum</name>
    <dbReference type="NCBI Taxonomy" id="93489"/>
    <lineage>
        <taxon>Eukaryota</taxon>
        <taxon>Fungi</taxon>
        <taxon>Dikarya</taxon>
        <taxon>Ascomycota</taxon>
        <taxon>Pezizomycotina</taxon>
        <taxon>Dothideomycetes</taxon>
        <taxon>Dothideomycetes incertae sedis</taxon>
        <taxon>Coniosporium</taxon>
    </lineage>
</organism>
<evidence type="ECO:0000313" key="1">
    <source>
        <dbReference type="EMBL" id="KAK3077857.1"/>
    </source>
</evidence>
<evidence type="ECO:0000313" key="2">
    <source>
        <dbReference type="Proteomes" id="UP001186974"/>
    </source>
</evidence>
<accession>A0ACC3DMX8</accession>
<feature type="non-terminal residue" evidence="1">
    <location>
        <position position="1"/>
    </location>
</feature>
<gene>
    <name evidence="1" type="ORF">LTS18_009075</name>
</gene>
<dbReference type="EMBL" id="JAWDJW010002432">
    <property type="protein sequence ID" value="KAK3077857.1"/>
    <property type="molecule type" value="Genomic_DNA"/>
</dbReference>
<protein>
    <submittedName>
        <fullName evidence="1">Uncharacterized protein</fullName>
    </submittedName>
</protein>